<keyword evidence="1" id="KW-0597">Phosphoprotein</keyword>
<evidence type="ECO:0000259" key="2">
    <source>
        <dbReference type="PROSITE" id="PS50006"/>
    </source>
</evidence>
<dbReference type="EMBL" id="RXLP01000026">
    <property type="protein sequence ID" value="TCD53721.1"/>
    <property type="molecule type" value="Genomic_DNA"/>
</dbReference>
<dbReference type="Proteomes" id="UP000291289">
    <property type="component" value="Unassembled WGS sequence"/>
</dbReference>
<evidence type="ECO:0000313" key="4">
    <source>
        <dbReference type="Proteomes" id="UP000291289"/>
    </source>
</evidence>
<accession>A0A4R0QWP5</accession>
<feature type="domain" description="FHA" evidence="2">
    <location>
        <begin position="33"/>
        <end position="94"/>
    </location>
</feature>
<evidence type="ECO:0000256" key="1">
    <source>
        <dbReference type="ARBA" id="ARBA00022553"/>
    </source>
</evidence>
<dbReference type="InterPro" id="IPR000253">
    <property type="entry name" value="FHA_dom"/>
</dbReference>
<dbReference type="CDD" id="cd00060">
    <property type="entry name" value="FHA"/>
    <property type="match status" value="1"/>
</dbReference>
<reference evidence="3 4" key="1">
    <citation type="submission" date="2018-12" db="EMBL/GenBank/DDBJ databases">
        <title>Alloscrdovia theropitheci sp. nov: a novel taxon from the feces of the bleeding-herat monkey (Theropithecus geleda).</title>
        <authorList>
            <person name="Modesto M."/>
        </authorList>
    </citation>
    <scope>NUCLEOTIDE SEQUENCE [LARGE SCALE GENOMIC DNA]</scope>
    <source>
        <strain evidence="3 4">GLDI4/2</strain>
    </source>
</reference>
<dbReference type="Pfam" id="PF00498">
    <property type="entry name" value="FHA"/>
    <property type="match status" value="1"/>
</dbReference>
<organism evidence="3 4">
    <name type="scientific">Alloscardovia theropitheci</name>
    <dbReference type="NCBI Taxonomy" id="2496842"/>
    <lineage>
        <taxon>Bacteria</taxon>
        <taxon>Bacillati</taxon>
        <taxon>Actinomycetota</taxon>
        <taxon>Actinomycetes</taxon>
        <taxon>Bifidobacteriales</taxon>
        <taxon>Bifidobacteriaceae</taxon>
        <taxon>Alloscardovia</taxon>
    </lineage>
</organism>
<keyword evidence="4" id="KW-1185">Reference proteome</keyword>
<protein>
    <submittedName>
        <fullName evidence="3">FHA domain-containing protein</fullName>
    </submittedName>
</protein>
<dbReference type="Gene3D" id="2.60.200.20">
    <property type="match status" value="1"/>
</dbReference>
<dbReference type="AlphaFoldDB" id="A0A4R0QWP5"/>
<dbReference type="OrthoDB" id="3240300at2"/>
<sequence>MKEAIVTDSAVKDVTWVISINGLTKEVHAPAQVYIGRKPLRPVEVPAEAIRFDIPDTTKSMSKNHAKLTINEEGDAILADLNSTNGTYIRNSTDVLLRVPAENPFTIVDGFIDGQFGDVIYEIRLRDESSHNGDDTDETRVPNLFEMQGQQDDVSARSMSVDDILDLRAGEPTSMFALQKPTRAVVEDLQEPAAHEEDIPEKSIPEKAVGEQVEEVSDSSILIVNDEDEKESIDVTQLQETTGDEQAEYEHTDSAVTPQVVINEDSGFMPAYEAGSVFDRLSRGEFDHHDSVVEAGGHTSIEAKTTQDFNIQFEIAQIPQLLPFLSLNPFLYDDMYAWLLAQNNEQINTALESNEGYKTWKASAE</sequence>
<dbReference type="InterPro" id="IPR008984">
    <property type="entry name" value="SMAD_FHA_dom_sf"/>
</dbReference>
<dbReference type="PROSITE" id="PS50006">
    <property type="entry name" value="FHA_DOMAIN"/>
    <property type="match status" value="1"/>
</dbReference>
<gene>
    <name evidence="3" type="ORF">EJ419_07060</name>
</gene>
<comment type="caution">
    <text evidence="3">The sequence shown here is derived from an EMBL/GenBank/DDBJ whole genome shotgun (WGS) entry which is preliminary data.</text>
</comment>
<dbReference type="SUPFAM" id="SSF49879">
    <property type="entry name" value="SMAD/FHA domain"/>
    <property type="match status" value="1"/>
</dbReference>
<proteinExistence type="predicted"/>
<name>A0A4R0QWP5_9BIFI</name>
<evidence type="ECO:0000313" key="3">
    <source>
        <dbReference type="EMBL" id="TCD53721.1"/>
    </source>
</evidence>